<dbReference type="Pfam" id="PF13621">
    <property type="entry name" value="Cupin_8"/>
    <property type="match status" value="1"/>
</dbReference>
<protein>
    <recommendedName>
        <fullName evidence="3">UDP-N-acetylglucosamine transferase subunit ALG14</fullName>
    </recommendedName>
</protein>
<gene>
    <name evidence="10" type="ORF">KPH14_012526</name>
</gene>
<dbReference type="SUPFAM" id="SSF51197">
    <property type="entry name" value="Clavaminate synthase-like"/>
    <property type="match status" value="1"/>
</dbReference>
<evidence type="ECO:0000256" key="2">
    <source>
        <dbReference type="ARBA" id="ARBA00009731"/>
    </source>
</evidence>
<dbReference type="InterPro" id="IPR013969">
    <property type="entry name" value="Oligosacch_biosynth_Alg14"/>
</dbReference>
<dbReference type="Gene3D" id="2.60.120.650">
    <property type="entry name" value="Cupin"/>
    <property type="match status" value="1"/>
</dbReference>
<evidence type="ECO:0000313" key="11">
    <source>
        <dbReference type="Proteomes" id="UP001258017"/>
    </source>
</evidence>
<dbReference type="Gene3D" id="3.40.50.2000">
    <property type="entry name" value="Glycogen Phosphorylase B"/>
    <property type="match status" value="1"/>
</dbReference>
<evidence type="ECO:0000256" key="1">
    <source>
        <dbReference type="ARBA" id="ARBA00004389"/>
    </source>
</evidence>
<feature type="transmembrane region" description="Helical" evidence="8">
    <location>
        <begin position="130"/>
        <end position="155"/>
    </location>
</feature>
<evidence type="ECO:0000256" key="8">
    <source>
        <dbReference type="SAM" id="Phobius"/>
    </source>
</evidence>
<reference evidence="10" key="1">
    <citation type="submission" date="2021-08" db="EMBL/GenBank/DDBJ databases">
        <authorList>
            <person name="Misof B."/>
            <person name="Oliver O."/>
            <person name="Podsiadlowski L."/>
            <person name="Donath A."/>
            <person name="Peters R."/>
            <person name="Mayer C."/>
            <person name="Rust J."/>
            <person name="Gunkel S."/>
            <person name="Lesny P."/>
            <person name="Martin S."/>
            <person name="Oeyen J.P."/>
            <person name="Petersen M."/>
            <person name="Panagiotis P."/>
            <person name="Wilbrandt J."/>
            <person name="Tanja T."/>
        </authorList>
    </citation>
    <scope>NUCLEOTIDE SEQUENCE</scope>
    <source>
        <strain evidence="10">GBR_01_08_01A</strain>
        <tissue evidence="10">Thorax + abdomen</tissue>
    </source>
</reference>
<reference evidence="10" key="2">
    <citation type="journal article" date="2023" name="Commun. Biol.">
        <title>Intrasexual cuticular hydrocarbon dimorphism in a wasp sheds light on hydrocarbon biosynthesis genes in Hymenoptera.</title>
        <authorList>
            <person name="Moris V.C."/>
            <person name="Podsiadlowski L."/>
            <person name="Martin S."/>
            <person name="Oeyen J.P."/>
            <person name="Donath A."/>
            <person name="Petersen M."/>
            <person name="Wilbrandt J."/>
            <person name="Misof B."/>
            <person name="Liedtke D."/>
            <person name="Thamm M."/>
            <person name="Scheiner R."/>
            <person name="Schmitt T."/>
            <person name="Niehuis O."/>
        </authorList>
    </citation>
    <scope>NUCLEOTIDE SEQUENCE</scope>
    <source>
        <strain evidence="10">GBR_01_08_01A</strain>
    </source>
</reference>
<keyword evidence="7 8" id="KW-0472">Membrane</keyword>
<dbReference type="GO" id="GO:0004577">
    <property type="term" value="F:N-acetylglucosaminyldiphosphodolichol N-acetylglucosaminyltransferase activity"/>
    <property type="evidence" value="ECO:0007669"/>
    <property type="project" value="TreeGrafter"/>
</dbReference>
<keyword evidence="5" id="KW-0256">Endoplasmic reticulum</keyword>
<comment type="subcellular location">
    <subcellularLocation>
        <location evidence="1">Endoplasmic reticulum membrane</location>
        <topology evidence="1">Single-pass membrane protein</topology>
    </subcellularLocation>
</comment>
<name>A0AAD9VMV9_9HYME</name>
<dbReference type="EMBL" id="JAIFRP010000062">
    <property type="protein sequence ID" value="KAK2580279.1"/>
    <property type="molecule type" value="Genomic_DNA"/>
</dbReference>
<dbReference type="InterPro" id="IPR041667">
    <property type="entry name" value="Cupin_8"/>
</dbReference>
<dbReference type="AlphaFoldDB" id="A0AAD9VMV9"/>
<proteinExistence type="inferred from homology"/>
<dbReference type="PANTHER" id="PTHR12154">
    <property type="entry name" value="GLYCOSYL TRANSFERASE-RELATED"/>
    <property type="match status" value="1"/>
</dbReference>
<dbReference type="GO" id="GO:0043541">
    <property type="term" value="C:UDP-N-acetylglucosamine transferase complex"/>
    <property type="evidence" value="ECO:0007669"/>
    <property type="project" value="TreeGrafter"/>
</dbReference>
<evidence type="ECO:0000256" key="3">
    <source>
        <dbReference type="ARBA" id="ARBA00017467"/>
    </source>
</evidence>
<dbReference type="PROSITE" id="PS51184">
    <property type="entry name" value="JMJC"/>
    <property type="match status" value="1"/>
</dbReference>
<evidence type="ECO:0000256" key="4">
    <source>
        <dbReference type="ARBA" id="ARBA00022692"/>
    </source>
</evidence>
<dbReference type="PANTHER" id="PTHR12154:SF4">
    <property type="entry name" value="UDP-N-ACETYLGLUCOSAMINE TRANSFERASE SUBUNIT ALG14 HOMOLOG"/>
    <property type="match status" value="1"/>
</dbReference>
<accession>A0AAD9VMV9</accession>
<comment type="similarity">
    <text evidence="2">Belongs to the ALG14 family.</text>
</comment>
<keyword evidence="11" id="KW-1185">Reference proteome</keyword>
<keyword evidence="6 8" id="KW-1133">Transmembrane helix</keyword>
<dbReference type="GO" id="GO:0006488">
    <property type="term" value="P:dolichol-linked oligosaccharide biosynthetic process"/>
    <property type="evidence" value="ECO:0007669"/>
    <property type="project" value="InterPro"/>
</dbReference>
<evidence type="ECO:0000313" key="10">
    <source>
        <dbReference type="EMBL" id="KAK2580279.1"/>
    </source>
</evidence>
<dbReference type="SMART" id="SM00558">
    <property type="entry name" value="JmjC"/>
    <property type="match status" value="1"/>
</dbReference>
<keyword evidence="4 8" id="KW-0812">Transmembrane</keyword>
<sequence>MNQVGIKYDKQITKEQNVFITFLSFFNYMFHDHRWSGGHTAEMMQIVKHMNYDNYTPRIYVCALTDKISTEKIKSLEGNRSDYKIIKITRSREVGQSYISSVWTTTLAILDSVSVLWFEKPELILCNGPGTCVPLCIIAFLFKIFFISDIITVFIESFCRVETFSLTGKILYYLVDHVIVQWPYLKITIEYTEMTSEAGLTTALINWILLKEDLKYLPIEIKVHLTSIVDVLQTDSVKKLENIKKWITKSLIRIEACLDRTWQILNSGYWKDVPLSYRYSYSFCSLIKIILLEIDYEQNEAKSVDTEINILQQIIQQIDKGILLGAPLPSEPSLLTSIASKINDHYSKFMKTLTAKKIAIDHSKVSQTLLPEFLQVNRYNEPSMESFYKDIFMPKVPAVLTGCMKYWNALHLWQDIDYLNKTAGSRTVPIEIGSHYTEEDWTQNLVTFSEFLQSHVIEGTQKIGYLAQHQLFDQIPELKKDIIIPDYCSFSDTEDAEAEPPDINAWFGPAETVSPLHYDIKNNLLCQVLGYKRIFLYNPSDSVNLYPYDTKLLHNTAQVDPVKPDYIKWPNLKKAKGFMCYLGPGEMLYIPPKWWHHVTALTPSFSVSFWWT</sequence>
<organism evidence="10 11">
    <name type="scientific">Odynerus spinipes</name>
    <dbReference type="NCBI Taxonomy" id="1348599"/>
    <lineage>
        <taxon>Eukaryota</taxon>
        <taxon>Metazoa</taxon>
        <taxon>Ecdysozoa</taxon>
        <taxon>Arthropoda</taxon>
        <taxon>Hexapoda</taxon>
        <taxon>Insecta</taxon>
        <taxon>Pterygota</taxon>
        <taxon>Neoptera</taxon>
        <taxon>Endopterygota</taxon>
        <taxon>Hymenoptera</taxon>
        <taxon>Apocrita</taxon>
        <taxon>Aculeata</taxon>
        <taxon>Vespoidea</taxon>
        <taxon>Vespidae</taxon>
        <taxon>Eumeninae</taxon>
        <taxon>Odynerus</taxon>
    </lineage>
</organism>
<evidence type="ECO:0000256" key="5">
    <source>
        <dbReference type="ARBA" id="ARBA00022824"/>
    </source>
</evidence>
<evidence type="ECO:0000256" key="7">
    <source>
        <dbReference type="ARBA" id="ARBA00023136"/>
    </source>
</evidence>
<comment type="caution">
    <text evidence="10">The sequence shown here is derived from an EMBL/GenBank/DDBJ whole genome shotgun (WGS) entry which is preliminary data.</text>
</comment>
<dbReference type="Pfam" id="PF08660">
    <property type="entry name" value="Alg14"/>
    <property type="match status" value="1"/>
</dbReference>
<evidence type="ECO:0000259" key="9">
    <source>
        <dbReference type="PROSITE" id="PS51184"/>
    </source>
</evidence>
<dbReference type="Proteomes" id="UP001258017">
    <property type="component" value="Unassembled WGS sequence"/>
</dbReference>
<evidence type="ECO:0000256" key="6">
    <source>
        <dbReference type="ARBA" id="ARBA00022989"/>
    </source>
</evidence>
<feature type="domain" description="JmjC" evidence="9">
    <location>
        <begin position="464"/>
        <end position="612"/>
    </location>
</feature>
<dbReference type="InterPro" id="IPR003347">
    <property type="entry name" value="JmjC_dom"/>
</dbReference>